<feature type="compositionally biased region" description="Low complexity" evidence="1">
    <location>
        <begin position="29"/>
        <end position="42"/>
    </location>
</feature>
<dbReference type="EMBL" id="KC977570">
    <property type="protein sequence ID" value="AGO82320.1"/>
    <property type="molecule type" value="Genomic_DNA"/>
</dbReference>
<accession>S4VSD4</accession>
<dbReference type="Proteomes" id="UP000201566">
    <property type="component" value="Segment"/>
</dbReference>
<dbReference type="KEGG" id="vg:16512362"/>
<dbReference type="GeneID" id="16512362"/>
<sequence>MQPNIAAAAARQRAQQQQQGAGAPPPPAARGTGAARRGAPATSTAPVRPTAGRVAGPPRILPRPTGPSTMFGPAVGAYAPVAGAYAPAPAGQAEEEVQRQAYANLTEEDYATMLAQFGLTPQDIEAMETDVAMRRATAGAVTEQDMINFFREAGDPNDVMVPYPDNRPGPAAYSICAQAIADRWGGFINTLLDRMEQERQQTPTSEAGRLGLALTEGALTPFYGVGYYIDPATTFANTVFVPEPAPAPEGQPAPPPQFVGLAPAAADGLGQAVQAGVENLMNRLDQVIASVPLEEGETLDQFAAEVFGSEAPSTPQTRAIREQLEEAIPAVAEQVAGPLAAAVAQQAQRLQEQAAQRSLQAQREQEARMRAMTTRFPAAAPAPAPVAAPVAAPATIDGEPALVRPLAEQQAEEMVEANIENQQRVQEAAARAGAIPPPSPPSIPSVEALISGPVSPAVAGAVTPRRRPLRQPTPSQVEAALRQAIAEGRIPGAAAAERPRRRGARTAPTTPVTGGPVAAAGYTTAPTSPFGPRAAAVLAGGAPLPSPLQVLASAVLTTGQPLDTQDQGVPTPPVVLATQQDLIDLVAQQIRNALQSQAVARGRGVGRIADALAGARERYLRDPNPQTLQVTETSIATVLGQRGAPPDLIEAVRDYIRAPEGTVGTDEARQLARGLQNVAVQARAPVQPTRGPAAGQPAPTTAARARRVQRARLTDASNVITANREQIVEDITPDIDAALVALLDSAASEGGFAISEGLTEFLVNNSRGLVTTAVDSVSKALNEITPAEAAVGQGVTPGTQ</sequence>
<dbReference type="PANTHER" id="PTHR45725:SF18">
    <property type="entry name" value="ORC1-LIKE AAA ATPASE DOMAIN-CONTAINING PROTEIN"/>
    <property type="match status" value="1"/>
</dbReference>
<reference evidence="2 3" key="1">
    <citation type="journal article" date="2013" name="Science">
        <title>Pandoraviruses: amoeba viruses with genomes up to 2.5 Mb reaching that of parasitic eukaryotes.</title>
        <authorList>
            <person name="Philippe N."/>
            <person name="Legendre M."/>
            <person name="Doutre G."/>
            <person name="Coute Y."/>
            <person name="Poirot O."/>
            <person name="Lescot M."/>
            <person name="Arslan D."/>
            <person name="Seltzer V."/>
            <person name="Bertaux L."/>
            <person name="Bruley C."/>
            <person name="Garin J."/>
            <person name="Claverie J.M."/>
            <person name="Abergel C."/>
        </authorList>
    </citation>
    <scope>NUCLEOTIDE SEQUENCE [LARGE SCALE GENOMIC DNA]</scope>
    <source>
        <strain evidence="2">Melbourne</strain>
    </source>
</reference>
<protein>
    <submittedName>
        <fullName evidence="2">Uncharacterized protein</fullName>
    </submittedName>
</protein>
<dbReference type="PANTHER" id="PTHR45725">
    <property type="entry name" value="FORMIN HOMOLOGY 2 FAMILY MEMBER"/>
    <property type="match status" value="1"/>
</dbReference>
<feature type="compositionally biased region" description="Low complexity" evidence="1">
    <location>
        <begin position="505"/>
        <end position="518"/>
    </location>
</feature>
<organism evidence="2 3">
    <name type="scientific">Pandoravirus dulcis</name>
    <dbReference type="NCBI Taxonomy" id="1349409"/>
    <lineage>
        <taxon>Viruses</taxon>
        <taxon>Pandoravirus</taxon>
    </lineage>
</organism>
<gene>
    <name evidence="2" type="ORF">pdul_cds_319</name>
</gene>
<evidence type="ECO:0000313" key="2">
    <source>
        <dbReference type="EMBL" id="AGO82320.1"/>
    </source>
</evidence>
<name>S4VSD4_9VIRU</name>
<evidence type="ECO:0000313" key="3">
    <source>
        <dbReference type="Proteomes" id="UP000201566"/>
    </source>
</evidence>
<feature type="region of interest" description="Disordered" evidence="1">
    <location>
        <begin position="1"/>
        <end position="68"/>
    </location>
</feature>
<evidence type="ECO:0000256" key="1">
    <source>
        <dbReference type="SAM" id="MobiDB-lite"/>
    </source>
</evidence>
<dbReference type="RefSeq" id="YP_008318989.1">
    <property type="nucleotide sequence ID" value="NC_021858.1"/>
</dbReference>
<dbReference type="InterPro" id="IPR051425">
    <property type="entry name" value="Formin_Homology"/>
</dbReference>
<feature type="region of interest" description="Disordered" evidence="1">
    <location>
        <begin position="492"/>
        <end position="518"/>
    </location>
</feature>
<proteinExistence type="predicted"/>
<feature type="compositionally biased region" description="Low complexity" evidence="1">
    <location>
        <begin position="1"/>
        <end position="22"/>
    </location>
</feature>